<proteinExistence type="predicted"/>
<sequence>MTYDSDPCQLFGINELIDFWFDITKKWSFRDVNNLFGFIKLMDFSKHLLDTYGINLGGIIEIAYYIVFKTVNIP</sequence>
<gene>
    <name evidence="1" type="ORF">BST97_14425</name>
</gene>
<dbReference type="Proteomes" id="UP000193431">
    <property type="component" value="Chromosome"/>
</dbReference>
<evidence type="ECO:0000313" key="2">
    <source>
        <dbReference type="Proteomes" id="UP000193431"/>
    </source>
</evidence>
<name>A0A1W6MNB4_9FLAO</name>
<keyword evidence="2" id="KW-1185">Reference proteome</keyword>
<evidence type="ECO:0000313" key="1">
    <source>
        <dbReference type="EMBL" id="ARN79090.1"/>
    </source>
</evidence>
<accession>A0A1W6MNB4</accession>
<reference evidence="1 2" key="1">
    <citation type="submission" date="2016-11" db="EMBL/GenBank/DDBJ databases">
        <title>Trade-off between light-utilization and light-protection in marine flavobacteria.</title>
        <authorList>
            <person name="Kumagai Y."/>
        </authorList>
    </citation>
    <scope>NUCLEOTIDE SEQUENCE [LARGE SCALE GENOMIC DNA]</scope>
    <source>
        <strain evidence="1 2">JCM 13191</strain>
    </source>
</reference>
<dbReference type="AlphaFoldDB" id="A0A1W6MNB4"/>
<dbReference type="RefSeq" id="WP_085767894.1">
    <property type="nucleotide sequence ID" value="NZ_CP019344.1"/>
</dbReference>
<dbReference type="EMBL" id="CP019344">
    <property type="protein sequence ID" value="ARN79090.1"/>
    <property type="molecule type" value="Genomic_DNA"/>
</dbReference>
<organism evidence="1 2">
    <name type="scientific">Nonlabens spongiae</name>
    <dbReference type="NCBI Taxonomy" id="331648"/>
    <lineage>
        <taxon>Bacteria</taxon>
        <taxon>Pseudomonadati</taxon>
        <taxon>Bacteroidota</taxon>
        <taxon>Flavobacteriia</taxon>
        <taxon>Flavobacteriales</taxon>
        <taxon>Flavobacteriaceae</taxon>
        <taxon>Nonlabens</taxon>
    </lineage>
</organism>
<protein>
    <submittedName>
        <fullName evidence="1">Uncharacterized protein</fullName>
    </submittedName>
</protein>